<evidence type="ECO:0000259" key="8">
    <source>
        <dbReference type="PROSITE" id="PS50928"/>
    </source>
</evidence>
<dbReference type="PANTHER" id="PTHR43386">
    <property type="entry name" value="OLIGOPEPTIDE TRANSPORT SYSTEM PERMEASE PROTEIN APPC"/>
    <property type="match status" value="1"/>
</dbReference>
<feature type="transmembrane region" description="Helical" evidence="7">
    <location>
        <begin position="128"/>
        <end position="154"/>
    </location>
</feature>
<evidence type="ECO:0000256" key="2">
    <source>
        <dbReference type="ARBA" id="ARBA00022448"/>
    </source>
</evidence>
<name>A0A6J4VF80_9BACT</name>
<evidence type="ECO:0000256" key="7">
    <source>
        <dbReference type="RuleBase" id="RU363032"/>
    </source>
</evidence>
<evidence type="ECO:0000313" key="9">
    <source>
        <dbReference type="EMBL" id="CAA9577726.1"/>
    </source>
</evidence>
<evidence type="ECO:0000256" key="6">
    <source>
        <dbReference type="ARBA" id="ARBA00023136"/>
    </source>
</evidence>
<dbReference type="InterPro" id="IPR000515">
    <property type="entry name" value="MetI-like"/>
</dbReference>
<dbReference type="SUPFAM" id="SSF161098">
    <property type="entry name" value="MetI-like"/>
    <property type="match status" value="1"/>
</dbReference>
<feature type="domain" description="ABC transmembrane type-1" evidence="8">
    <location>
        <begin position="126"/>
        <end position="315"/>
    </location>
</feature>
<dbReference type="AlphaFoldDB" id="A0A6J4VF80"/>
<evidence type="ECO:0000256" key="5">
    <source>
        <dbReference type="ARBA" id="ARBA00022989"/>
    </source>
</evidence>
<feature type="transmembrane region" description="Helical" evidence="7">
    <location>
        <begin position="188"/>
        <end position="208"/>
    </location>
</feature>
<dbReference type="PANTHER" id="PTHR43386:SF1">
    <property type="entry name" value="D,D-DIPEPTIDE TRANSPORT SYSTEM PERMEASE PROTEIN DDPC-RELATED"/>
    <property type="match status" value="1"/>
</dbReference>
<dbReference type="InterPro" id="IPR050366">
    <property type="entry name" value="BP-dependent_transpt_permease"/>
</dbReference>
<dbReference type="Pfam" id="PF12911">
    <property type="entry name" value="OppC_N"/>
    <property type="match status" value="1"/>
</dbReference>
<keyword evidence="6 7" id="KW-0472">Membrane</keyword>
<keyword evidence="3" id="KW-1003">Cell membrane</keyword>
<protein>
    <submittedName>
        <fullName evidence="9">Dipeptide transport system permease protein DppC</fullName>
    </submittedName>
</protein>
<dbReference type="InterPro" id="IPR025966">
    <property type="entry name" value="OppC_N"/>
</dbReference>
<comment type="subcellular location">
    <subcellularLocation>
        <location evidence="1 7">Cell membrane</location>
        <topology evidence="1 7">Multi-pass membrane protein</topology>
    </subcellularLocation>
</comment>
<dbReference type="CDD" id="cd06261">
    <property type="entry name" value="TM_PBP2"/>
    <property type="match status" value="1"/>
</dbReference>
<accession>A0A6J4VF80</accession>
<gene>
    <name evidence="9" type="ORF">AVDCRST_MAG59-4329</name>
</gene>
<comment type="similarity">
    <text evidence="7">Belongs to the binding-protein-dependent transport system permease family.</text>
</comment>
<dbReference type="EMBL" id="CADCWF010000317">
    <property type="protein sequence ID" value="CAA9577726.1"/>
    <property type="molecule type" value="Genomic_DNA"/>
</dbReference>
<feature type="transmembrane region" description="Helical" evidence="7">
    <location>
        <begin position="292"/>
        <end position="315"/>
    </location>
</feature>
<feature type="transmembrane region" description="Helical" evidence="7">
    <location>
        <begin position="161"/>
        <end position="182"/>
    </location>
</feature>
<dbReference type="Pfam" id="PF00528">
    <property type="entry name" value="BPD_transp_1"/>
    <property type="match status" value="1"/>
</dbReference>
<keyword evidence="5 7" id="KW-1133">Transmembrane helix</keyword>
<keyword evidence="2 7" id="KW-0813">Transport</keyword>
<keyword evidence="4 7" id="KW-0812">Transmembrane</keyword>
<dbReference type="PROSITE" id="PS50928">
    <property type="entry name" value="ABC_TM1"/>
    <property type="match status" value="1"/>
</dbReference>
<organism evidence="9">
    <name type="scientific">uncultured Thermomicrobiales bacterium</name>
    <dbReference type="NCBI Taxonomy" id="1645740"/>
    <lineage>
        <taxon>Bacteria</taxon>
        <taxon>Pseudomonadati</taxon>
        <taxon>Thermomicrobiota</taxon>
        <taxon>Thermomicrobia</taxon>
        <taxon>Thermomicrobiales</taxon>
        <taxon>environmental samples</taxon>
    </lineage>
</organism>
<dbReference type="GO" id="GO:0055085">
    <property type="term" value="P:transmembrane transport"/>
    <property type="evidence" value="ECO:0007669"/>
    <property type="project" value="InterPro"/>
</dbReference>
<evidence type="ECO:0000256" key="3">
    <source>
        <dbReference type="ARBA" id="ARBA00022475"/>
    </source>
</evidence>
<reference evidence="9" key="1">
    <citation type="submission" date="2020-02" db="EMBL/GenBank/DDBJ databases">
        <authorList>
            <person name="Meier V. D."/>
        </authorList>
    </citation>
    <scope>NUCLEOTIDE SEQUENCE</scope>
    <source>
        <strain evidence="9">AVDCRST_MAG59</strain>
    </source>
</reference>
<feature type="transmembrane region" description="Helical" evidence="7">
    <location>
        <begin position="65"/>
        <end position="87"/>
    </location>
</feature>
<dbReference type="GO" id="GO:0005886">
    <property type="term" value="C:plasma membrane"/>
    <property type="evidence" value="ECO:0007669"/>
    <property type="project" value="UniProtKB-SubCell"/>
</dbReference>
<evidence type="ECO:0000256" key="4">
    <source>
        <dbReference type="ARBA" id="ARBA00022692"/>
    </source>
</evidence>
<evidence type="ECO:0000256" key="1">
    <source>
        <dbReference type="ARBA" id="ARBA00004651"/>
    </source>
</evidence>
<dbReference type="Gene3D" id="1.10.3720.10">
    <property type="entry name" value="MetI-like"/>
    <property type="match status" value="1"/>
</dbReference>
<feature type="transmembrane region" description="Helical" evidence="7">
    <location>
        <begin position="243"/>
        <end position="272"/>
    </location>
</feature>
<dbReference type="InterPro" id="IPR035906">
    <property type="entry name" value="MetI-like_sf"/>
</dbReference>
<proteinExistence type="inferred from homology"/>
<sequence>MSLPRIDAVDEPVAREAVAAGAPSQVASGLPEGRVAALAGLAGSGDRPARSPGQLALARLRRAKLAVFGLVVLAALVLAAVFAEAIAPYGENEIDLFNITAPPSAEHPLGTDELGRDELSRLIYGSRVSLLVGVATALLATVVGIAVGAVAGYYGGGVDALLMRFVDVVLAFPAIFLLLILFSITGSSVGGVILFLGLFSWMWLARIIRGEFLSLKERDFIEAAHAIGVPDGRIIVRHLLPNVVAAIVVATTLNVAYAMLAEATLSFLGFGVPPGTPTWGNMLNAARPNYTTAPMLAIAPGMALTVAVLAINFVGDGLRDALDPRR</sequence>